<name>A0A060HMC7_9ARCH</name>
<dbReference type="STRING" id="926571.NVIE_020550"/>
<evidence type="ECO:0000313" key="3">
    <source>
        <dbReference type="Proteomes" id="UP000027093"/>
    </source>
</evidence>
<evidence type="ECO:0000256" key="1">
    <source>
        <dbReference type="SAM" id="MobiDB-lite"/>
    </source>
</evidence>
<dbReference type="AlphaFoldDB" id="A0A060HMC7"/>
<feature type="compositionally biased region" description="Low complexity" evidence="1">
    <location>
        <begin position="96"/>
        <end position="131"/>
    </location>
</feature>
<protein>
    <submittedName>
        <fullName evidence="2">Uncharacterized protein</fullName>
    </submittedName>
</protein>
<accession>A0A060HMC7</accession>
<organism evidence="2 3">
    <name type="scientific">Nitrososphaera viennensis EN76</name>
    <dbReference type="NCBI Taxonomy" id="926571"/>
    <lineage>
        <taxon>Archaea</taxon>
        <taxon>Nitrososphaerota</taxon>
        <taxon>Nitrososphaeria</taxon>
        <taxon>Nitrososphaerales</taxon>
        <taxon>Nitrososphaeraceae</taxon>
        <taxon>Nitrososphaera</taxon>
    </lineage>
</organism>
<keyword evidence="3" id="KW-1185">Reference proteome</keyword>
<dbReference type="EMBL" id="CP007536">
    <property type="protein sequence ID" value="AIC16315.1"/>
    <property type="molecule type" value="Genomic_DNA"/>
</dbReference>
<sequence>MANRRSNLHWAGILAANMIVLLVGSPALMAAAAAANAEEDNFSTHLLDKVASSPVYLADKNEGGKGNGHDNNGKGGDHKHGNENGGDGSSDGGSSSGSSGNEGNSGDGDTATTNSDSGGSNNNSSEGDGAADSQEYEEETPASDDEDDNDGDSSSDSQGIPVAYEVQQKDDEQAESLPLEEEESYPEDTYPDSYFSDRPLRKMELQRYLILDEEGNVVSSAKPGDSIKIAASYKNLQQKEQRYALITQIVDQDGVTLDVGWAIDVVESGGYVDWFKVWKPNGPAVCTIKTIVWSGVGENPVPLSDTNVMAVVVQ</sequence>
<dbReference type="Proteomes" id="UP000027093">
    <property type="component" value="Chromosome"/>
</dbReference>
<feature type="compositionally biased region" description="Gly residues" evidence="1">
    <location>
        <begin position="83"/>
        <end position="95"/>
    </location>
</feature>
<gene>
    <name evidence="2" type="ORF">NVIE_020550</name>
</gene>
<proteinExistence type="predicted"/>
<dbReference type="HOGENOM" id="CLU_941989_0_0_2"/>
<feature type="compositionally biased region" description="Acidic residues" evidence="1">
    <location>
        <begin position="134"/>
        <end position="153"/>
    </location>
</feature>
<reference evidence="2 3" key="1">
    <citation type="journal article" date="2014" name="Int. J. Syst. Evol. Microbiol.">
        <title>Nitrososphaera viennensis gen. nov., sp. nov., an aerobic and mesophilic, ammonia-oxidizing archaeon from soil and a member of the archaeal phylum Thaumarchaeota.</title>
        <authorList>
            <person name="Stieglmeier M."/>
            <person name="Klingl A."/>
            <person name="Alves R.J."/>
            <person name="Rittmann S.K."/>
            <person name="Melcher M."/>
            <person name="Leisch N."/>
            <person name="Schleper C."/>
        </authorList>
    </citation>
    <scope>NUCLEOTIDE SEQUENCE [LARGE SCALE GENOMIC DNA]</scope>
    <source>
        <strain evidence="2">EN76</strain>
    </source>
</reference>
<feature type="compositionally biased region" description="Basic and acidic residues" evidence="1">
    <location>
        <begin position="59"/>
        <end position="82"/>
    </location>
</feature>
<dbReference type="KEGG" id="nvn:NVIE_020550"/>
<evidence type="ECO:0000313" key="2">
    <source>
        <dbReference type="EMBL" id="AIC16315.1"/>
    </source>
</evidence>
<feature type="compositionally biased region" description="Acidic residues" evidence="1">
    <location>
        <begin position="172"/>
        <end position="190"/>
    </location>
</feature>
<feature type="region of interest" description="Disordered" evidence="1">
    <location>
        <begin position="57"/>
        <end position="196"/>
    </location>
</feature>